<evidence type="ECO:0000256" key="1">
    <source>
        <dbReference type="ARBA" id="ARBA00004141"/>
    </source>
</evidence>
<feature type="transmembrane region" description="Helical" evidence="7">
    <location>
        <begin position="6"/>
        <end position="28"/>
    </location>
</feature>
<accession>A0A0A2IXI0</accession>
<feature type="transmembrane region" description="Helical" evidence="7">
    <location>
        <begin position="253"/>
        <end position="277"/>
    </location>
</feature>
<name>A0A0A2IXI0_PENEN</name>
<feature type="transmembrane region" description="Helical" evidence="7">
    <location>
        <begin position="221"/>
        <end position="247"/>
    </location>
</feature>
<comment type="subcellular location">
    <subcellularLocation>
        <location evidence="1">Membrane</location>
        <topology evidence="1">Multi-pass membrane protein</topology>
    </subcellularLocation>
</comment>
<dbReference type="STRING" id="27334.A0A0A2IXI0"/>
<reference evidence="9 10" key="1">
    <citation type="journal article" date="2015" name="Mol. Plant Microbe Interact.">
        <title>Genome, transcriptome, and functional analyses of Penicillium expansum provide new insights into secondary metabolism and pathogenicity.</title>
        <authorList>
            <person name="Ballester A.R."/>
            <person name="Marcet-Houben M."/>
            <person name="Levin E."/>
            <person name="Sela N."/>
            <person name="Selma-Lazaro C."/>
            <person name="Carmona L."/>
            <person name="Wisniewski M."/>
            <person name="Droby S."/>
            <person name="Gonzalez-Candelas L."/>
            <person name="Gabaldon T."/>
        </authorList>
    </citation>
    <scope>NUCLEOTIDE SEQUENCE [LARGE SCALE GENOMIC DNA]</scope>
    <source>
        <strain evidence="9 10">MD-8</strain>
    </source>
</reference>
<feature type="transmembrane region" description="Helical" evidence="7">
    <location>
        <begin position="186"/>
        <end position="209"/>
    </location>
</feature>
<protein>
    <recommendedName>
        <fullName evidence="8">Rhodopsin domain-containing protein</fullName>
    </recommendedName>
</protein>
<dbReference type="VEuPathDB" id="FungiDB:PEXP_070400"/>
<dbReference type="InterPro" id="IPR052337">
    <property type="entry name" value="SAT4-like"/>
</dbReference>
<comment type="caution">
    <text evidence="9">The sequence shown here is derived from an EMBL/GenBank/DDBJ whole genome shotgun (WGS) entry which is preliminary data.</text>
</comment>
<dbReference type="OrthoDB" id="2988756at2759"/>
<evidence type="ECO:0000256" key="3">
    <source>
        <dbReference type="ARBA" id="ARBA00022989"/>
    </source>
</evidence>
<organism evidence="9 10">
    <name type="scientific">Penicillium expansum</name>
    <name type="common">Blue mold rot fungus</name>
    <dbReference type="NCBI Taxonomy" id="27334"/>
    <lineage>
        <taxon>Eukaryota</taxon>
        <taxon>Fungi</taxon>
        <taxon>Dikarya</taxon>
        <taxon>Ascomycota</taxon>
        <taxon>Pezizomycotina</taxon>
        <taxon>Eurotiomycetes</taxon>
        <taxon>Eurotiomycetidae</taxon>
        <taxon>Eurotiales</taxon>
        <taxon>Aspergillaceae</taxon>
        <taxon>Penicillium</taxon>
    </lineage>
</organism>
<keyword evidence="2 7" id="KW-0812">Transmembrane</keyword>
<gene>
    <name evidence="9" type="ORF">PEX2_063520</name>
</gene>
<dbReference type="PhylomeDB" id="A0A0A2IXI0"/>
<feature type="region of interest" description="Disordered" evidence="6">
    <location>
        <begin position="344"/>
        <end position="366"/>
    </location>
</feature>
<dbReference type="HOGENOM" id="CLU_019101_0_1_1"/>
<dbReference type="PANTHER" id="PTHR33048">
    <property type="entry name" value="PTH11-LIKE INTEGRAL MEMBRANE PROTEIN (AFU_ORTHOLOGUE AFUA_5G11245)"/>
    <property type="match status" value="1"/>
</dbReference>
<feature type="domain" description="Rhodopsin" evidence="8">
    <location>
        <begin position="21"/>
        <end position="279"/>
    </location>
</feature>
<evidence type="ECO:0000256" key="6">
    <source>
        <dbReference type="SAM" id="MobiDB-lite"/>
    </source>
</evidence>
<sequence length="385" mass="42626">MNGFNTEAFTLLGVAIVIIGLRTTARWIMVGPKGFQADDYLMLVACVVYGLETGAAYMVGSWFNGLANNSMTDEQRQKLSPDSEEYRLRVGGSKVQVAGWSLYTLLLWLLKTCMAIFYSRLTWVFILSAGLVNMRIRIHIAYVLIAITYIATICSILFGCHPMDKNWQIYPNPGNYCQPAVSKIDIYVTVVLNVATDLYLISIPAPMLVKARLKWREKLELLVLFSGGLFVMMAGILRCVLILTAGANGAQQAGSWACRETFVAVIIGNVPMIYPLIRRFTRRAGLYISSRGGSESYQGYPLSDADTGGGGYSRRKKFRHPLSIPADTQWNTISDEQMILPTSRQQPPTCTAGDGDWDSHSQGSQGGIKVVHETIVHSTEKSPRL</sequence>
<keyword evidence="10" id="KW-1185">Reference proteome</keyword>
<feature type="transmembrane region" description="Helical" evidence="7">
    <location>
        <begin position="139"/>
        <end position="158"/>
    </location>
</feature>
<evidence type="ECO:0000256" key="5">
    <source>
        <dbReference type="ARBA" id="ARBA00038359"/>
    </source>
</evidence>
<keyword evidence="3 7" id="KW-1133">Transmembrane helix</keyword>
<evidence type="ECO:0000256" key="2">
    <source>
        <dbReference type="ARBA" id="ARBA00022692"/>
    </source>
</evidence>
<dbReference type="GeneID" id="27679043"/>
<evidence type="ECO:0000256" key="4">
    <source>
        <dbReference type="ARBA" id="ARBA00023136"/>
    </source>
</evidence>
<feature type="transmembrane region" description="Helical" evidence="7">
    <location>
        <begin position="40"/>
        <end position="63"/>
    </location>
</feature>
<keyword evidence="4 7" id="KW-0472">Membrane</keyword>
<dbReference type="InterPro" id="IPR049326">
    <property type="entry name" value="Rhodopsin_dom_fungi"/>
</dbReference>
<dbReference type="Proteomes" id="UP000030143">
    <property type="component" value="Unassembled WGS sequence"/>
</dbReference>
<dbReference type="EMBL" id="JQFZ01000325">
    <property type="protein sequence ID" value="KGO50714.1"/>
    <property type="molecule type" value="Genomic_DNA"/>
</dbReference>
<dbReference type="GO" id="GO:0016020">
    <property type="term" value="C:membrane"/>
    <property type="evidence" value="ECO:0007669"/>
    <property type="project" value="UniProtKB-SubCell"/>
</dbReference>
<evidence type="ECO:0000313" key="10">
    <source>
        <dbReference type="Proteomes" id="UP000030143"/>
    </source>
</evidence>
<dbReference type="RefSeq" id="XP_016593865.1">
    <property type="nucleotide sequence ID" value="XM_016743623.1"/>
</dbReference>
<comment type="similarity">
    <text evidence="5">Belongs to the SAT4 family.</text>
</comment>
<proteinExistence type="inferred from homology"/>
<feature type="transmembrane region" description="Helical" evidence="7">
    <location>
        <begin position="97"/>
        <end position="118"/>
    </location>
</feature>
<evidence type="ECO:0000256" key="7">
    <source>
        <dbReference type="SAM" id="Phobius"/>
    </source>
</evidence>
<dbReference type="AlphaFoldDB" id="A0A0A2IXI0"/>
<dbReference type="PANTHER" id="PTHR33048:SF2">
    <property type="entry name" value="SRPK"/>
    <property type="match status" value="1"/>
</dbReference>
<evidence type="ECO:0000313" key="9">
    <source>
        <dbReference type="EMBL" id="KGO50714.1"/>
    </source>
</evidence>
<evidence type="ECO:0000259" key="8">
    <source>
        <dbReference type="Pfam" id="PF20684"/>
    </source>
</evidence>
<dbReference type="Pfam" id="PF20684">
    <property type="entry name" value="Fung_rhodopsin"/>
    <property type="match status" value="1"/>
</dbReference>